<comment type="caution">
    <text evidence="2">The sequence shown here is derived from an EMBL/GenBank/DDBJ whole genome shotgun (WGS) entry which is preliminary data.</text>
</comment>
<reference evidence="2 3" key="1">
    <citation type="submission" date="2017-05" db="EMBL/GenBank/DDBJ databases">
        <title>Biotechnological potential of actinobacteria isolated from South African environments.</title>
        <authorList>
            <person name="Le Roes-Hill M."/>
            <person name="Prins A."/>
            <person name="Durrell K.A."/>
        </authorList>
    </citation>
    <scope>NUCLEOTIDE SEQUENCE [LARGE SCALE GENOMIC DNA]</scope>
    <source>
        <strain evidence="2 3">HMC13</strain>
    </source>
</reference>
<dbReference type="RefSeq" id="WP_208637201.1">
    <property type="nucleotide sequence ID" value="NZ_NGFN01000836.1"/>
</dbReference>
<protein>
    <submittedName>
        <fullName evidence="2">Uncharacterized protein</fullName>
    </submittedName>
</protein>
<accession>A0A243Q2J3</accession>
<dbReference type="EMBL" id="NGFN01000836">
    <property type="protein sequence ID" value="OUC75478.1"/>
    <property type="molecule type" value="Genomic_DNA"/>
</dbReference>
<evidence type="ECO:0000256" key="1">
    <source>
        <dbReference type="SAM" id="MobiDB-lite"/>
    </source>
</evidence>
<name>A0A243Q2J3_9ACTN</name>
<feature type="non-terminal residue" evidence="2">
    <location>
        <position position="72"/>
    </location>
</feature>
<evidence type="ECO:0000313" key="3">
    <source>
        <dbReference type="Proteomes" id="UP000195105"/>
    </source>
</evidence>
<dbReference type="Proteomes" id="UP000195105">
    <property type="component" value="Unassembled WGS sequence"/>
</dbReference>
<proteinExistence type="predicted"/>
<sequence length="72" mass="7526">MDAPEARTESATPGRPSPRGARYGHRRRAVSSEPLVVHSDAQAAAGFGGCSRHRSEGLREFLPGVAKGLGEG</sequence>
<dbReference type="AlphaFoldDB" id="A0A243Q2J3"/>
<feature type="region of interest" description="Disordered" evidence="1">
    <location>
        <begin position="1"/>
        <end position="33"/>
    </location>
</feature>
<gene>
    <name evidence="2" type="ORF">CA983_44470</name>
</gene>
<organism evidence="2 3">
    <name type="scientific">Streptomyces swartbergensis</name>
    <dbReference type="NCBI Taxonomy" id="487165"/>
    <lineage>
        <taxon>Bacteria</taxon>
        <taxon>Bacillati</taxon>
        <taxon>Actinomycetota</taxon>
        <taxon>Actinomycetes</taxon>
        <taxon>Kitasatosporales</taxon>
        <taxon>Streptomycetaceae</taxon>
        <taxon>Streptomyces</taxon>
    </lineage>
</organism>
<keyword evidence="3" id="KW-1185">Reference proteome</keyword>
<evidence type="ECO:0000313" key="2">
    <source>
        <dbReference type="EMBL" id="OUC75478.1"/>
    </source>
</evidence>